<dbReference type="GO" id="GO:0005737">
    <property type="term" value="C:cytoplasm"/>
    <property type="evidence" value="ECO:0007669"/>
    <property type="project" value="UniProtKB-SubCell"/>
</dbReference>
<dbReference type="SUPFAM" id="SSF47473">
    <property type="entry name" value="EF-hand"/>
    <property type="match status" value="1"/>
</dbReference>
<feature type="region of interest" description="Disordered" evidence="8">
    <location>
        <begin position="78"/>
        <end position="102"/>
    </location>
</feature>
<evidence type="ECO:0000256" key="1">
    <source>
        <dbReference type="ARBA" id="ARBA00007081"/>
    </source>
</evidence>
<reference evidence="10" key="1">
    <citation type="submission" date="2015-07" db="EMBL/GenBank/DDBJ databases">
        <authorList>
            <person name="Noorani M."/>
        </authorList>
    </citation>
    <scope>NUCLEOTIDE SEQUENCE</scope>
</reference>
<evidence type="ECO:0000256" key="2">
    <source>
        <dbReference type="ARBA" id="ARBA00022475"/>
    </source>
</evidence>
<keyword evidence="6" id="KW-0472">Membrane</keyword>
<feature type="compositionally biased region" description="Basic and acidic residues" evidence="8">
    <location>
        <begin position="132"/>
        <end position="144"/>
    </location>
</feature>
<evidence type="ECO:0000256" key="3">
    <source>
        <dbReference type="ARBA" id="ARBA00022490"/>
    </source>
</evidence>
<feature type="region of interest" description="Disordered" evidence="8">
    <location>
        <begin position="318"/>
        <end position="374"/>
    </location>
</feature>
<proteinExistence type="evidence at transcript level"/>
<comment type="function">
    <text evidence="7">Cell autonomous antagonist of the canonical Wnt signaling pathway.</text>
</comment>
<dbReference type="InterPro" id="IPR040140">
    <property type="entry name" value="Nkd-like"/>
</dbReference>
<organism evidence="10">
    <name type="scientific">Platynereis dumerilii</name>
    <name type="common">Dumeril's clam worm</name>
    <dbReference type="NCBI Taxonomy" id="6359"/>
    <lineage>
        <taxon>Eukaryota</taxon>
        <taxon>Metazoa</taxon>
        <taxon>Spiralia</taxon>
        <taxon>Lophotrochozoa</taxon>
        <taxon>Annelida</taxon>
        <taxon>Polychaeta</taxon>
        <taxon>Errantia</taxon>
        <taxon>Phyllodocida</taxon>
        <taxon>Nereididae</taxon>
        <taxon>Platynereis</taxon>
    </lineage>
</organism>
<dbReference type="PANTHER" id="PTHR22611">
    <property type="entry name" value="PROTEIN NAKED CUTICLE"/>
    <property type="match status" value="1"/>
</dbReference>
<feature type="compositionally biased region" description="Basic and acidic residues" evidence="8">
    <location>
        <begin position="281"/>
        <end position="292"/>
    </location>
</feature>
<evidence type="ECO:0000313" key="10">
    <source>
        <dbReference type="EMBL" id="ANS60430.1"/>
    </source>
</evidence>
<comment type="subcellular location">
    <subcellularLocation>
        <location evidence="7">Cell membrane</location>
    </subcellularLocation>
    <subcellularLocation>
        <location evidence="7">Cytoplasm</location>
    </subcellularLocation>
</comment>
<feature type="compositionally biased region" description="Basic residues" evidence="8">
    <location>
        <begin position="189"/>
        <end position="206"/>
    </location>
</feature>
<sequence length="451" mass="51610">MKTKLNNFEEIECGVSVAGSEKQEWSFTLYDFDGRGKITKDDLAQLLKSLYAAVGSTISLPKSGTKTLKLKLTVSPDTAKANNNNINLSPQHQGKGGKENSSKIVKDTMKQNNLSPLIGAQASKKRTPLDLSSKDCKNHKEEVKNTNVLQDCSPSKLASKPHLSHKDKRHLVQLVQQNMERHQQQQQQRTKHKSHHHRSKHKHKHQTAAPVATGAAPEQQPSSQESQERRNYYLDLAGIENYNVTRLQTENVAGLESIALEGSPSKRRHHRRDRHKNRDKSHRDTIHVDTERTEHSRVADFVIPPYQFLENMVERVTEQTVDGPQGQGGEEGSPSAPLQTPPPPPRMRPVSLPPHLPDVVSPHHHRRHRNRERNRRLAMQQVAEWIEREHPNFGGQLQVLEEINVDCPTTTEGLNLVQNDSQTQQIVIERHEHHHIHEHHHHHHYHYYQET</sequence>
<feature type="compositionally biased region" description="Basic residues" evidence="8">
    <location>
        <begin position="362"/>
        <end position="374"/>
    </location>
</feature>
<keyword evidence="3" id="KW-0963">Cytoplasm</keyword>
<dbReference type="GO" id="GO:0016055">
    <property type="term" value="P:Wnt signaling pathway"/>
    <property type="evidence" value="ECO:0007669"/>
    <property type="project" value="UniProtKB-UniRule"/>
</dbReference>
<dbReference type="PANTHER" id="PTHR22611:SF9">
    <property type="entry name" value="PROTEIN NAKED CUTICLE"/>
    <property type="match status" value="1"/>
</dbReference>
<dbReference type="InterPro" id="IPR011992">
    <property type="entry name" value="EF-hand-dom_pair"/>
</dbReference>
<keyword evidence="2 7" id="KW-1003">Cell membrane</keyword>
<evidence type="ECO:0000256" key="5">
    <source>
        <dbReference type="ARBA" id="ARBA00022723"/>
    </source>
</evidence>
<comment type="similarity">
    <text evidence="1 7">Belongs to the NKD family.</text>
</comment>
<dbReference type="PROSITE" id="PS50222">
    <property type="entry name" value="EF_HAND_2"/>
    <property type="match status" value="1"/>
</dbReference>
<dbReference type="EMBL" id="KT266539">
    <property type="protein sequence ID" value="ANS60430.1"/>
    <property type="molecule type" value="mRNA"/>
</dbReference>
<accession>A0A1B1M0N9</accession>
<dbReference type="GO" id="GO:0005886">
    <property type="term" value="C:plasma membrane"/>
    <property type="evidence" value="ECO:0007669"/>
    <property type="project" value="UniProtKB-SubCell"/>
</dbReference>
<dbReference type="GO" id="GO:0090090">
    <property type="term" value="P:negative regulation of canonical Wnt signaling pathway"/>
    <property type="evidence" value="ECO:0007669"/>
    <property type="project" value="UniProtKB-ARBA"/>
</dbReference>
<evidence type="ECO:0000259" key="9">
    <source>
        <dbReference type="PROSITE" id="PS50222"/>
    </source>
</evidence>
<feature type="region of interest" description="Disordered" evidence="8">
    <location>
        <begin position="116"/>
        <end position="167"/>
    </location>
</feature>
<evidence type="ECO:0000256" key="6">
    <source>
        <dbReference type="ARBA" id="ARBA00023136"/>
    </source>
</evidence>
<evidence type="ECO:0000256" key="4">
    <source>
        <dbReference type="ARBA" id="ARBA00022687"/>
    </source>
</evidence>
<feature type="domain" description="EF-hand" evidence="9">
    <location>
        <begin position="18"/>
        <end position="53"/>
    </location>
</feature>
<protein>
    <recommendedName>
        <fullName evidence="7">Protein naked cuticle homolog</fullName>
    </recommendedName>
</protein>
<name>A0A1B1M0N9_PLADU</name>
<evidence type="ECO:0000256" key="7">
    <source>
        <dbReference type="RuleBase" id="RU367060"/>
    </source>
</evidence>
<feature type="compositionally biased region" description="Pro residues" evidence="8">
    <location>
        <begin position="339"/>
        <end position="356"/>
    </location>
</feature>
<dbReference type="Gene3D" id="1.10.238.10">
    <property type="entry name" value="EF-hand"/>
    <property type="match status" value="1"/>
</dbReference>
<feature type="compositionally biased region" description="Basic residues" evidence="8">
    <location>
        <begin position="265"/>
        <end position="280"/>
    </location>
</feature>
<evidence type="ECO:0000256" key="8">
    <source>
        <dbReference type="SAM" id="MobiDB-lite"/>
    </source>
</evidence>
<keyword evidence="5" id="KW-0479">Metal-binding</keyword>
<feature type="region of interest" description="Disordered" evidence="8">
    <location>
        <begin position="179"/>
        <end position="228"/>
    </location>
</feature>
<dbReference type="GO" id="GO:0005509">
    <property type="term" value="F:calcium ion binding"/>
    <property type="evidence" value="ECO:0007669"/>
    <property type="project" value="InterPro"/>
</dbReference>
<reference evidence="10" key="2">
    <citation type="submission" date="2016-08" db="EMBL/GenBank/DDBJ databases">
        <title>Beta-catenin controls segment polarity in the annelid Platynereis.</title>
        <authorList>
            <person name="Simon F."/>
        </authorList>
    </citation>
    <scope>NUCLEOTIDE SEQUENCE</scope>
</reference>
<feature type="compositionally biased region" description="Polar residues" evidence="8">
    <location>
        <begin position="80"/>
        <end position="92"/>
    </location>
</feature>
<dbReference type="InterPro" id="IPR002048">
    <property type="entry name" value="EF_hand_dom"/>
</dbReference>
<feature type="region of interest" description="Disordered" evidence="8">
    <location>
        <begin position="258"/>
        <end position="292"/>
    </location>
</feature>
<keyword evidence="4 7" id="KW-0879">Wnt signaling pathway</keyword>
<dbReference type="AlphaFoldDB" id="A0A1B1M0N9"/>